<dbReference type="AlphaFoldDB" id="A0A147GNW4"/>
<feature type="coiled-coil region" evidence="1">
    <location>
        <begin position="43"/>
        <end position="70"/>
    </location>
</feature>
<evidence type="ECO:0000313" key="3">
    <source>
        <dbReference type="Proteomes" id="UP000072741"/>
    </source>
</evidence>
<keyword evidence="3" id="KW-1185">Reference proteome</keyword>
<evidence type="ECO:0000256" key="1">
    <source>
        <dbReference type="SAM" id="Coils"/>
    </source>
</evidence>
<reference evidence="2 3" key="1">
    <citation type="journal article" date="2016" name="Front. Microbiol.">
        <title>Genomic Resource of Rice Seed Associated Bacteria.</title>
        <authorList>
            <person name="Midha S."/>
            <person name="Bansal K."/>
            <person name="Sharma S."/>
            <person name="Kumar N."/>
            <person name="Patil P.P."/>
            <person name="Chaudhry V."/>
            <person name="Patil P.B."/>
        </authorList>
    </citation>
    <scope>NUCLEOTIDE SEQUENCE [LARGE SCALE GENOMIC DNA]</scope>
    <source>
        <strain evidence="2 3">NS331</strain>
    </source>
</reference>
<dbReference type="RefSeq" id="WP_058643601.1">
    <property type="nucleotide sequence ID" value="NZ_LDSL01000132.1"/>
</dbReference>
<organism evidence="2 3">
    <name type="scientific">Pseudacidovorax intermedius</name>
    <dbReference type="NCBI Taxonomy" id="433924"/>
    <lineage>
        <taxon>Bacteria</taxon>
        <taxon>Pseudomonadati</taxon>
        <taxon>Pseudomonadota</taxon>
        <taxon>Betaproteobacteria</taxon>
        <taxon>Burkholderiales</taxon>
        <taxon>Comamonadaceae</taxon>
        <taxon>Pseudacidovorax</taxon>
    </lineage>
</organism>
<gene>
    <name evidence="2" type="ORF">NS331_19435</name>
</gene>
<dbReference type="EMBL" id="LDSL01000132">
    <property type="protein sequence ID" value="KTT15835.1"/>
    <property type="molecule type" value="Genomic_DNA"/>
</dbReference>
<comment type="caution">
    <text evidence="2">The sequence shown here is derived from an EMBL/GenBank/DDBJ whole genome shotgun (WGS) entry which is preliminary data.</text>
</comment>
<evidence type="ECO:0000313" key="2">
    <source>
        <dbReference type="EMBL" id="KTT15835.1"/>
    </source>
</evidence>
<sequence length="114" mass="12349">MHNQPGPAAPQPHPIFRPILAAMSGDVMPVERPRAAANDEDDRDDAVFQIARTERELRQAEQALDAALARCNGEVRYANADDVAAKARAYHAALIEQAAECERLASAADRMGSL</sequence>
<dbReference type="Proteomes" id="UP000072741">
    <property type="component" value="Unassembled WGS sequence"/>
</dbReference>
<keyword evidence="1" id="KW-0175">Coiled coil</keyword>
<protein>
    <submittedName>
        <fullName evidence="2">Uncharacterized protein</fullName>
    </submittedName>
</protein>
<accession>A0A147GNW4</accession>
<proteinExistence type="predicted"/>
<name>A0A147GNW4_9BURK</name>